<evidence type="ECO:0000313" key="1">
    <source>
        <dbReference type="EMBL" id="MBP0903474.1"/>
    </source>
</evidence>
<evidence type="ECO:0000313" key="2">
    <source>
        <dbReference type="Proteomes" id="UP000670776"/>
    </source>
</evidence>
<dbReference type="InterPro" id="IPR029063">
    <property type="entry name" value="SAM-dependent_MTases_sf"/>
</dbReference>
<dbReference type="Gene3D" id="3.40.50.150">
    <property type="entry name" value="Vaccinia Virus protein VP39"/>
    <property type="match status" value="1"/>
</dbReference>
<gene>
    <name evidence="1" type="ORF">J8H85_06505</name>
</gene>
<accession>A0ABS4BSC4</accession>
<proteinExistence type="predicted"/>
<sequence>MMFEDYPKKRPPLSKEIENIYLKHYKSNRNGSTTASGVAKKMEQWLHKKVSEDVDKVHTKKTLEIGAGTLNQLKYEKSNHYDIIEPFEELYKDSPLLKDINTIYEDIDDIDLERKYDRITSVATFEHILDLPKVVAKSCLLMEPNGTLRTSIPNEGTFLWTLGWKLTTNIEFKLKYGLDYGNLMRHEHVNNANDIDEILNYFYDRNICKVFGINKNIGFYRFYESKNPNIQRAKAYLKSIDLIK</sequence>
<dbReference type="EMBL" id="JAGJCB010000004">
    <property type="protein sequence ID" value="MBP0903474.1"/>
    <property type="molecule type" value="Genomic_DNA"/>
</dbReference>
<dbReference type="Proteomes" id="UP000670776">
    <property type="component" value="Unassembled WGS sequence"/>
</dbReference>
<dbReference type="RefSeq" id="WP_209653770.1">
    <property type="nucleotide sequence ID" value="NZ_JAGJCB010000004.1"/>
</dbReference>
<organism evidence="1 2">
    <name type="scientific">Mariniflexile gromovii</name>
    <dbReference type="NCBI Taxonomy" id="362523"/>
    <lineage>
        <taxon>Bacteria</taxon>
        <taxon>Pseudomonadati</taxon>
        <taxon>Bacteroidota</taxon>
        <taxon>Flavobacteriia</taxon>
        <taxon>Flavobacteriales</taxon>
        <taxon>Flavobacteriaceae</taxon>
        <taxon>Mariniflexile</taxon>
    </lineage>
</organism>
<keyword evidence="2" id="KW-1185">Reference proteome</keyword>
<comment type="caution">
    <text evidence="1">The sequence shown here is derived from an EMBL/GenBank/DDBJ whole genome shotgun (WGS) entry which is preliminary data.</text>
</comment>
<dbReference type="SUPFAM" id="SSF53335">
    <property type="entry name" value="S-adenosyl-L-methionine-dependent methyltransferases"/>
    <property type="match status" value="1"/>
</dbReference>
<name>A0ABS4BSC4_9FLAO</name>
<evidence type="ECO:0008006" key="3">
    <source>
        <dbReference type="Google" id="ProtNLM"/>
    </source>
</evidence>
<reference evidence="1 2" key="1">
    <citation type="submission" date="2021-04" db="EMBL/GenBank/DDBJ databases">
        <title>Mariniflexile gromovii gen. nov., sp. nov., a gliding bacterium isolated from the sea urchin Strongylocentrotus intermedius.</title>
        <authorList>
            <person name="Ko S."/>
            <person name="Le V."/>
            <person name="Ahn C.-Y."/>
            <person name="Oh H.-M."/>
        </authorList>
    </citation>
    <scope>NUCLEOTIDE SEQUENCE [LARGE SCALE GENOMIC DNA]</scope>
    <source>
        <strain evidence="1 2">KCTC 12570</strain>
    </source>
</reference>
<dbReference type="Pfam" id="PF13489">
    <property type="entry name" value="Methyltransf_23"/>
    <property type="match status" value="1"/>
</dbReference>
<protein>
    <recommendedName>
        <fullName evidence="3">Methyltransferase family protein</fullName>
    </recommendedName>
</protein>